<dbReference type="OrthoDB" id="1641596at2"/>
<evidence type="ECO:0000313" key="3">
    <source>
        <dbReference type="Proteomes" id="UP000003157"/>
    </source>
</evidence>
<accession>E7GDW9</accession>
<evidence type="ECO:0008006" key="4">
    <source>
        <dbReference type="Google" id="ProtNLM"/>
    </source>
</evidence>
<dbReference type="Proteomes" id="UP000003157">
    <property type="component" value="Unassembled WGS sequence"/>
</dbReference>
<feature type="transmembrane region" description="Helical" evidence="1">
    <location>
        <begin position="5"/>
        <end position="25"/>
    </location>
</feature>
<keyword evidence="1" id="KW-0472">Membrane</keyword>
<feature type="transmembrane region" description="Helical" evidence="1">
    <location>
        <begin position="62"/>
        <end position="79"/>
    </location>
</feature>
<dbReference type="GeneID" id="78230398"/>
<feature type="transmembrane region" description="Helical" evidence="1">
    <location>
        <begin position="85"/>
        <end position="108"/>
    </location>
</feature>
<keyword evidence="1" id="KW-1133">Transmembrane helix</keyword>
<sequence length="408" mass="47047">MKNKFYFFLIFLLGLLFVFIGILAFSFSSYFMYMIVVFLGLFILVDALFCLVRLFQGNKHDLIQTFMRIGFGLGFLLFPQLPLSLVVVLFALYICMTGFSYLITYCYYRKERVNGRLVFLIASVVLLVVGITFILSPGIHAIEMTYIFAVYTIYLGMKYIGRAIRELLSEDRKNTLKRRIRVSMPNFIAALLPRLFIEYINEQLEVKDESIQYKGKSDLEVLIHVSKEGFGAIGHVDICYQGEVIAYGAYDEASTQLFGAIGDGVLFTVEKETYITFCCQDDSTSHIFGYSLYLDEIQKQRIEETISTFKDNLVSWNPPCQLNKDVDDYASRLYKATQASFYKFKKGRFKYYFVMTNNCVLLADHIIGKSGIDIVNMNGIITPGTYFSYFEEEAKKENSRVLLKTLYR</sequence>
<protein>
    <recommendedName>
        <fullName evidence="4">DUF308 domain-containing protein</fullName>
    </recommendedName>
</protein>
<dbReference type="EMBL" id="ADKX01000043">
    <property type="protein sequence ID" value="EFW03772.1"/>
    <property type="molecule type" value="Genomic_DNA"/>
</dbReference>
<reference evidence="2 3" key="1">
    <citation type="submission" date="2010-12" db="EMBL/GenBank/DDBJ databases">
        <title>The Genome Sequence of Coprobacillus sp. strain 29_1.</title>
        <authorList>
            <consortium name="The Broad Institute Genome Sequencing Platform"/>
            <person name="Earl A."/>
            <person name="Ward D."/>
            <person name="Feldgarden M."/>
            <person name="Gevers D."/>
            <person name="Daigneault M."/>
            <person name="Sibley C.D."/>
            <person name="White A."/>
            <person name="Strauss J."/>
            <person name="Allen-Vercoe E."/>
            <person name="Young S.K."/>
            <person name="Zeng Q."/>
            <person name="Gargeya S."/>
            <person name="Fitzgerald M."/>
            <person name="Haas B."/>
            <person name="Abouelleil A."/>
            <person name="Alvarado L."/>
            <person name="Arachchi H.M."/>
            <person name="Berlin A."/>
            <person name="Brown A."/>
            <person name="Chapman S.B."/>
            <person name="Chen Z."/>
            <person name="Dunbar C."/>
            <person name="Freedman E."/>
            <person name="Gearin G."/>
            <person name="Gellesch M."/>
            <person name="Goldberg J."/>
            <person name="Griggs A."/>
            <person name="Gujja S."/>
            <person name="Heilman E."/>
            <person name="Heiman D."/>
            <person name="Howarth C."/>
            <person name="Larson L."/>
            <person name="Lui A."/>
            <person name="MacDonald P.J.P."/>
            <person name="Mehta T."/>
            <person name="Montmayeur A."/>
            <person name="Murphy C."/>
            <person name="Neiman D."/>
            <person name="Pearson M."/>
            <person name="Priest M."/>
            <person name="Roberts A."/>
            <person name="Saif S."/>
            <person name="Shea T."/>
            <person name="Shenoy N."/>
            <person name="Sisk P."/>
            <person name="Stolte C."/>
            <person name="Sykes S."/>
            <person name="White J."/>
            <person name="Yandava C."/>
            <person name="Nusbaum C."/>
            <person name="Birren B."/>
        </authorList>
    </citation>
    <scope>NUCLEOTIDE SEQUENCE [LARGE SCALE GENOMIC DNA]</scope>
    <source>
        <strain evidence="2 3">29_1</strain>
    </source>
</reference>
<dbReference type="eggNOG" id="COG3247">
    <property type="taxonomic scope" value="Bacteria"/>
</dbReference>
<gene>
    <name evidence="2" type="ORF">HMPREF9488_02962</name>
</gene>
<feature type="transmembrane region" description="Helical" evidence="1">
    <location>
        <begin position="117"/>
        <end position="135"/>
    </location>
</feature>
<dbReference type="AlphaFoldDB" id="E7GDW9"/>
<evidence type="ECO:0000256" key="1">
    <source>
        <dbReference type="SAM" id="Phobius"/>
    </source>
</evidence>
<dbReference type="HOGENOM" id="CLU_049562_0_0_9"/>
<comment type="caution">
    <text evidence="2">The sequence shown here is derived from an EMBL/GenBank/DDBJ whole genome shotgun (WGS) entry which is preliminary data.</text>
</comment>
<proteinExistence type="predicted"/>
<evidence type="ECO:0000313" key="2">
    <source>
        <dbReference type="EMBL" id="EFW03772.1"/>
    </source>
</evidence>
<feature type="transmembrane region" description="Helical" evidence="1">
    <location>
        <begin position="31"/>
        <end position="55"/>
    </location>
</feature>
<name>E7GDW9_9FIRM</name>
<dbReference type="RefSeq" id="WP_008790049.1">
    <property type="nucleotide sequence ID" value="NZ_AKCB01000001.1"/>
</dbReference>
<dbReference type="Pfam" id="PF03729">
    <property type="entry name" value="DUF308"/>
    <property type="match status" value="2"/>
</dbReference>
<keyword evidence="1" id="KW-0812">Transmembrane</keyword>
<dbReference type="STRING" id="100884.GCA_000269565_02584"/>
<organism evidence="2 3">
    <name type="scientific">Coprobacillus cateniformis</name>
    <dbReference type="NCBI Taxonomy" id="100884"/>
    <lineage>
        <taxon>Bacteria</taxon>
        <taxon>Bacillati</taxon>
        <taxon>Bacillota</taxon>
        <taxon>Erysipelotrichia</taxon>
        <taxon>Erysipelotrichales</taxon>
        <taxon>Coprobacillaceae</taxon>
        <taxon>Coprobacillus</taxon>
    </lineage>
</organism>
<dbReference type="InterPro" id="IPR005325">
    <property type="entry name" value="DUF308_memb"/>
</dbReference>
<keyword evidence="3" id="KW-1185">Reference proteome</keyword>